<feature type="domain" description="Carrier" evidence="1">
    <location>
        <begin position="6"/>
        <end position="67"/>
    </location>
</feature>
<comment type="caution">
    <text evidence="2">The sequence shown here is derived from an EMBL/GenBank/DDBJ whole genome shotgun (WGS) entry which is preliminary data.</text>
</comment>
<evidence type="ECO:0000313" key="3">
    <source>
        <dbReference type="Proteomes" id="UP001221302"/>
    </source>
</evidence>
<gene>
    <name evidence="2" type="ORF">P0M35_04220</name>
</gene>
<accession>A0AAE3NZ95</accession>
<evidence type="ECO:0000313" key="2">
    <source>
        <dbReference type="EMBL" id="MDF1611345.1"/>
    </source>
</evidence>
<protein>
    <submittedName>
        <fullName evidence="2">Acyl carrier protein</fullName>
    </submittedName>
</protein>
<reference evidence="2" key="1">
    <citation type="submission" date="2023-03" db="EMBL/GenBank/DDBJ databases">
        <title>Stygiobacter electus gen. nov., sp. nov., facultatively anaerobic thermotolerant bacterium of the class Ignavibacteria from a well of Yessentuki mineral water deposit.</title>
        <authorList>
            <person name="Podosokorskaya O.A."/>
            <person name="Elcheninov A.G."/>
            <person name="Petrova N.F."/>
            <person name="Zavarzina D.G."/>
            <person name="Kublanov I.V."/>
            <person name="Merkel A.Y."/>
        </authorList>
    </citation>
    <scope>NUCLEOTIDE SEQUENCE</scope>
    <source>
        <strain evidence="2">09-Me</strain>
    </source>
</reference>
<dbReference type="InterPro" id="IPR009081">
    <property type="entry name" value="PP-bd_ACP"/>
</dbReference>
<organism evidence="2 3">
    <name type="scientific">Stygiobacter electus</name>
    <dbReference type="NCBI Taxonomy" id="3032292"/>
    <lineage>
        <taxon>Bacteria</taxon>
        <taxon>Pseudomonadati</taxon>
        <taxon>Ignavibacteriota</taxon>
        <taxon>Ignavibacteria</taxon>
        <taxon>Ignavibacteriales</taxon>
        <taxon>Melioribacteraceae</taxon>
        <taxon>Stygiobacter</taxon>
    </lineage>
</organism>
<dbReference type="SUPFAM" id="SSF47336">
    <property type="entry name" value="ACP-like"/>
    <property type="match status" value="1"/>
</dbReference>
<dbReference type="EMBL" id="JARGDL010000003">
    <property type="protein sequence ID" value="MDF1611345.1"/>
    <property type="molecule type" value="Genomic_DNA"/>
</dbReference>
<dbReference type="Gene3D" id="1.10.1200.10">
    <property type="entry name" value="ACP-like"/>
    <property type="match status" value="1"/>
</dbReference>
<sequence>MISPELKEVILKQLNLDDFDLQDETIAPQVPGWDSLNHINIILAIEEKFGIKFKSRELIQLKCVGDLQKLVDSKLGK</sequence>
<dbReference type="RefSeq" id="WP_321535111.1">
    <property type="nucleotide sequence ID" value="NZ_JARGDL010000003.1"/>
</dbReference>
<proteinExistence type="predicted"/>
<keyword evidence="3" id="KW-1185">Reference proteome</keyword>
<dbReference type="Pfam" id="PF00550">
    <property type="entry name" value="PP-binding"/>
    <property type="match status" value="1"/>
</dbReference>
<dbReference type="AlphaFoldDB" id="A0AAE3NZ95"/>
<dbReference type="Proteomes" id="UP001221302">
    <property type="component" value="Unassembled WGS sequence"/>
</dbReference>
<evidence type="ECO:0000259" key="1">
    <source>
        <dbReference type="Pfam" id="PF00550"/>
    </source>
</evidence>
<dbReference type="InterPro" id="IPR036736">
    <property type="entry name" value="ACP-like_sf"/>
</dbReference>
<name>A0AAE3NZ95_9BACT</name>